<dbReference type="InterPro" id="IPR011993">
    <property type="entry name" value="PH-like_dom_sf"/>
</dbReference>
<dbReference type="OrthoDB" id="5865767at2759"/>
<dbReference type="Gene3D" id="2.30.29.30">
    <property type="entry name" value="Pleckstrin-homology domain (PH domain)/Phosphotyrosine-binding domain (PTB)"/>
    <property type="match status" value="1"/>
</dbReference>
<evidence type="ECO:0000256" key="1">
    <source>
        <dbReference type="SAM" id="MobiDB-lite"/>
    </source>
</evidence>
<dbReference type="EMBL" id="JAEPRD010000008">
    <property type="protein sequence ID" value="KAG2211596.1"/>
    <property type="molecule type" value="Genomic_DNA"/>
</dbReference>
<name>A0A8H7V659_9FUNG</name>
<dbReference type="PANTHER" id="PTHR37283:SF1">
    <property type="entry name" value="PH DOMAIN-CONTAINING PROTEIN YHR131C"/>
    <property type="match status" value="1"/>
</dbReference>
<dbReference type="SMART" id="SM00233">
    <property type="entry name" value="PH"/>
    <property type="match status" value="1"/>
</dbReference>
<gene>
    <name evidence="3" type="ORF">INT47_008692</name>
</gene>
<dbReference type="GO" id="GO:0005543">
    <property type="term" value="F:phospholipid binding"/>
    <property type="evidence" value="ECO:0007669"/>
    <property type="project" value="InterPro"/>
</dbReference>
<dbReference type="PROSITE" id="PS50003">
    <property type="entry name" value="PH_DOMAIN"/>
    <property type="match status" value="1"/>
</dbReference>
<evidence type="ECO:0000259" key="2">
    <source>
        <dbReference type="PROSITE" id="PS50003"/>
    </source>
</evidence>
<sequence>MHRSSENTLDTSRGLFPWLRKKESSWSLRSLSKMTRFNSVSTVSLPLSDTASSLSSASTIQDEEMKQEAPPSYDDKSHPWTFQLPKSLLNRTILPREEEGKESLPDYECTVQRMCYVKVKCELSKPGVKSRSRSWRYYYIQIYGTKIMAFTSCPNRRKSVPVWSHSMQGAEALVATDYLKERHVIRLRIQNGPQYLITTQSEKDKTDWIIAMESAINISSDLDVRSMPQFITLLTRRRRRDLNTTTQLPPSENPADAPLL</sequence>
<proteinExistence type="predicted"/>
<feature type="region of interest" description="Disordered" evidence="1">
    <location>
        <begin position="241"/>
        <end position="260"/>
    </location>
</feature>
<accession>A0A8H7V659</accession>
<dbReference type="Proteomes" id="UP000603453">
    <property type="component" value="Unassembled WGS sequence"/>
</dbReference>
<dbReference type="InterPro" id="IPR001605">
    <property type="entry name" value="PH_dom-spectrin-type"/>
</dbReference>
<feature type="domain" description="PH" evidence="2">
    <location>
        <begin position="122"/>
        <end position="217"/>
    </location>
</feature>
<protein>
    <recommendedName>
        <fullName evidence="2">PH domain-containing protein</fullName>
    </recommendedName>
</protein>
<feature type="compositionally biased region" description="Basic and acidic residues" evidence="1">
    <location>
        <begin position="63"/>
        <end position="76"/>
    </location>
</feature>
<evidence type="ECO:0000313" key="3">
    <source>
        <dbReference type="EMBL" id="KAG2211596.1"/>
    </source>
</evidence>
<dbReference type="Pfam" id="PF00169">
    <property type="entry name" value="PH"/>
    <property type="match status" value="1"/>
</dbReference>
<evidence type="ECO:0000313" key="4">
    <source>
        <dbReference type="Proteomes" id="UP000603453"/>
    </source>
</evidence>
<organism evidence="3 4">
    <name type="scientific">Mucor saturninus</name>
    <dbReference type="NCBI Taxonomy" id="64648"/>
    <lineage>
        <taxon>Eukaryota</taxon>
        <taxon>Fungi</taxon>
        <taxon>Fungi incertae sedis</taxon>
        <taxon>Mucoromycota</taxon>
        <taxon>Mucoromycotina</taxon>
        <taxon>Mucoromycetes</taxon>
        <taxon>Mucorales</taxon>
        <taxon>Mucorineae</taxon>
        <taxon>Mucoraceae</taxon>
        <taxon>Mucor</taxon>
    </lineage>
</organism>
<dbReference type="PANTHER" id="PTHR37283">
    <property type="entry name" value="PH DOMAIN-CONTAINING PROTEIN YHR131C"/>
    <property type="match status" value="1"/>
</dbReference>
<dbReference type="AlphaFoldDB" id="A0A8H7V659"/>
<comment type="caution">
    <text evidence="3">The sequence shown here is derived from an EMBL/GenBank/DDBJ whole genome shotgun (WGS) entry which is preliminary data.</text>
</comment>
<dbReference type="SUPFAM" id="SSF50729">
    <property type="entry name" value="PH domain-like"/>
    <property type="match status" value="1"/>
</dbReference>
<dbReference type="PRINTS" id="PR00683">
    <property type="entry name" value="SPECTRINPH"/>
</dbReference>
<reference evidence="3" key="1">
    <citation type="submission" date="2020-12" db="EMBL/GenBank/DDBJ databases">
        <title>Metabolic potential, ecology and presence of endohyphal bacteria is reflected in genomic diversity of Mucoromycotina.</title>
        <authorList>
            <person name="Muszewska A."/>
            <person name="Okrasinska A."/>
            <person name="Steczkiewicz K."/>
            <person name="Drgas O."/>
            <person name="Orlowska M."/>
            <person name="Perlinska-Lenart U."/>
            <person name="Aleksandrzak-Piekarczyk T."/>
            <person name="Szatraj K."/>
            <person name="Zielenkiewicz U."/>
            <person name="Pilsyk S."/>
            <person name="Malc E."/>
            <person name="Mieczkowski P."/>
            <person name="Kruszewska J.S."/>
            <person name="Biernat P."/>
            <person name="Pawlowska J."/>
        </authorList>
    </citation>
    <scope>NUCLEOTIDE SEQUENCE</scope>
    <source>
        <strain evidence="3">WA0000017839</strain>
    </source>
</reference>
<feature type="region of interest" description="Disordered" evidence="1">
    <location>
        <begin position="56"/>
        <end position="76"/>
    </location>
</feature>
<dbReference type="InterPro" id="IPR001849">
    <property type="entry name" value="PH_domain"/>
</dbReference>
<keyword evidence="4" id="KW-1185">Reference proteome</keyword>